<dbReference type="PROSITE" id="PS51257">
    <property type="entry name" value="PROKAR_LIPOPROTEIN"/>
    <property type="match status" value="1"/>
</dbReference>
<evidence type="ECO:0000313" key="4">
    <source>
        <dbReference type="Proteomes" id="UP000000370"/>
    </source>
</evidence>
<dbReference type="GO" id="GO:0004867">
    <property type="term" value="F:serine-type endopeptidase inhibitor activity"/>
    <property type="evidence" value="ECO:0007669"/>
    <property type="project" value="InterPro"/>
</dbReference>
<dbReference type="eggNOG" id="COG4826">
    <property type="taxonomic scope" value="Bacteria"/>
</dbReference>
<dbReference type="RefSeq" id="WP_012200035.1">
    <property type="nucleotide sequence ID" value="NC_010001.1"/>
</dbReference>
<dbReference type="EMBL" id="CP000885">
    <property type="protein sequence ID" value="ABX42381.1"/>
    <property type="molecule type" value="Genomic_DNA"/>
</dbReference>
<dbReference type="SUPFAM" id="SSF56574">
    <property type="entry name" value="Serpins"/>
    <property type="match status" value="1"/>
</dbReference>
<evidence type="ECO:0000256" key="1">
    <source>
        <dbReference type="RuleBase" id="RU000411"/>
    </source>
</evidence>
<dbReference type="Proteomes" id="UP000000370">
    <property type="component" value="Chromosome"/>
</dbReference>
<accession>A9KIC9</accession>
<dbReference type="GO" id="GO:0005615">
    <property type="term" value="C:extracellular space"/>
    <property type="evidence" value="ECO:0007669"/>
    <property type="project" value="InterPro"/>
</dbReference>
<dbReference type="PANTHER" id="PTHR11461">
    <property type="entry name" value="SERINE PROTEASE INHIBITOR, SERPIN"/>
    <property type="match status" value="1"/>
</dbReference>
<proteinExistence type="inferred from homology"/>
<dbReference type="SMART" id="SM00093">
    <property type="entry name" value="SERPIN"/>
    <property type="match status" value="1"/>
</dbReference>
<evidence type="ECO:0000259" key="2">
    <source>
        <dbReference type="SMART" id="SM00093"/>
    </source>
</evidence>
<gene>
    <name evidence="3" type="ordered locus">Cphy_2013</name>
</gene>
<dbReference type="HOGENOM" id="CLU_023330_0_3_9"/>
<evidence type="ECO:0000313" key="3">
    <source>
        <dbReference type="EMBL" id="ABX42381.1"/>
    </source>
</evidence>
<dbReference type="Pfam" id="PF00079">
    <property type="entry name" value="Serpin"/>
    <property type="match status" value="1"/>
</dbReference>
<dbReference type="PANTHER" id="PTHR11461:SF211">
    <property type="entry name" value="GH10112P-RELATED"/>
    <property type="match status" value="1"/>
</dbReference>
<name>A9KIC9_LACP7</name>
<dbReference type="KEGG" id="cpy:Cphy_2013"/>
<dbReference type="AlphaFoldDB" id="A9KIC9"/>
<comment type="similarity">
    <text evidence="1">Belongs to the serpin family.</text>
</comment>
<dbReference type="InterPro" id="IPR023796">
    <property type="entry name" value="Serpin_dom"/>
</dbReference>
<dbReference type="STRING" id="357809.Cphy_2013"/>
<dbReference type="Gene3D" id="2.30.39.10">
    <property type="entry name" value="Alpha-1-antitrypsin, domain 1"/>
    <property type="match status" value="1"/>
</dbReference>
<dbReference type="InterPro" id="IPR000215">
    <property type="entry name" value="Serpin_fam"/>
</dbReference>
<keyword evidence="4" id="KW-1185">Reference proteome</keyword>
<dbReference type="InterPro" id="IPR023795">
    <property type="entry name" value="Serpin_CS"/>
</dbReference>
<reference evidence="4" key="1">
    <citation type="submission" date="2007-11" db="EMBL/GenBank/DDBJ databases">
        <title>Complete genome sequence of Clostridium phytofermentans ISDg.</title>
        <authorList>
            <person name="Leschine S.B."/>
            <person name="Warnick T.A."/>
            <person name="Blanchard J.L."/>
            <person name="Schnell D.J."/>
            <person name="Petit E.L."/>
            <person name="LaTouf W.G."/>
            <person name="Copeland A."/>
            <person name="Lucas S."/>
            <person name="Lapidus A."/>
            <person name="Barry K."/>
            <person name="Glavina del Rio T."/>
            <person name="Dalin E."/>
            <person name="Tice H."/>
            <person name="Pitluck S."/>
            <person name="Kiss H."/>
            <person name="Brettin T."/>
            <person name="Bruce D."/>
            <person name="Detter J.C."/>
            <person name="Han C."/>
            <person name="Kuske C."/>
            <person name="Schmutz J."/>
            <person name="Larimer F."/>
            <person name="Land M."/>
            <person name="Hauser L."/>
            <person name="Kyrpides N."/>
            <person name="Kim E.A."/>
            <person name="Richardson P."/>
        </authorList>
    </citation>
    <scope>NUCLEOTIDE SEQUENCE [LARGE SCALE GENOMIC DNA]</scope>
    <source>
        <strain evidence="4">ATCC 700394 / DSM 18823 / ISDg</strain>
    </source>
</reference>
<dbReference type="InterPro" id="IPR042178">
    <property type="entry name" value="Serpin_sf_1"/>
</dbReference>
<protein>
    <submittedName>
        <fullName evidence="3">Proteinase inhibitor I4 serpin</fullName>
    </submittedName>
</protein>
<feature type="domain" description="Serpin" evidence="2">
    <location>
        <begin position="64"/>
        <end position="419"/>
    </location>
</feature>
<dbReference type="CDD" id="cd19589">
    <property type="entry name" value="serpin_tengpin-like"/>
    <property type="match status" value="1"/>
</dbReference>
<dbReference type="InterPro" id="IPR036186">
    <property type="entry name" value="Serpin_sf"/>
</dbReference>
<dbReference type="OrthoDB" id="9764871at2"/>
<dbReference type="Gene3D" id="3.30.497.10">
    <property type="entry name" value="Antithrombin, subunit I, domain 2"/>
    <property type="match status" value="1"/>
</dbReference>
<organism evidence="3 4">
    <name type="scientific">Lachnoclostridium phytofermentans (strain ATCC 700394 / DSM 18823 / ISDg)</name>
    <name type="common">Clostridium phytofermentans</name>
    <dbReference type="NCBI Taxonomy" id="357809"/>
    <lineage>
        <taxon>Bacteria</taxon>
        <taxon>Bacillati</taxon>
        <taxon>Bacillota</taxon>
        <taxon>Clostridia</taxon>
        <taxon>Lachnospirales</taxon>
        <taxon>Lachnospiraceae</taxon>
    </lineage>
</organism>
<dbReference type="InterPro" id="IPR042185">
    <property type="entry name" value="Serpin_sf_2"/>
</dbReference>
<sequence length="420" mass="46984">MFQINKCCLYTIVSILVLIALLSSITGCAKRMKSANLMNDIRTETVNKKTVDEKFITQTANFSVDLFKKAVKDNENSLISPLSVLLALAMTANGADSTTKEEMELLLTGGGSIEELNEYLYSYVNQLPSEKDSKLNIANSIWFRDDEDRFTVRQDFLQKNADFYGADAYKAPFNATTIKDINLWAQNNTDGMIDKIIEKINQNAIMYLINAIVFDARWKNVYTKNNIFTGEFTAWNGTKSNVEMMNSNESLYIKDENATGFIKNYQNDHYSFVTLLPNSGVSIEDYISSLTGEHLLSILENTETANVLAQLPKFKFDYTIEMKDALIDLGLKTSFDSKSADFSNLGNSSVGNIFIGEVLHKSYISVDELGTKAGAVTIVDMNCGSAMMGYTVRLDRPFIFAIVDNKTKLPIFLGTVMDID</sequence>
<dbReference type="PROSITE" id="PS00284">
    <property type="entry name" value="SERPIN"/>
    <property type="match status" value="1"/>
</dbReference>